<organism evidence="1 2">
    <name type="scientific">Avena sativa</name>
    <name type="common">Oat</name>
    <dbReference type="NCBI Taxonomy" id="4498"/>
    <lineage>
        <taxon>Eukaryota</taxon>
        <taxon>Viridiplantae</taxon>
        <taxon>Streptophyta</taxon>
        <taxon>Embryophyta</taxon>
        <taxon>Tracheophyta</taxon>
        <taxon>Spermatophyta</taxon>
        <taxon>Magnoliopsida</taxon>
        <taxon>Liliopsida</taxon>
        <taxon>Poales</taxon>
        <taxon>Poaceae</taxon>
        <taxon>BOP clade</taxon>
        <taxon>Pooideae</taxon>
        <taxon>Poodae</taxon>
        <taxon>Poeae</taxon>
        <taxon>Poeae Chloroplast Group 1 (Aveneae type)</taxon>
        <taxon>Aveninae</taxon>
        <taxon>Avena</taxon>
    </lineage>
</organism>
<reference evidence="1" key="1">
    <citation type="submission" date="2021-05" db="EMBL/GenBank/DDBJ databases">
        <authorList>
            <person name="Scholz U."/>
            <person name="Mascher M."/>
            <person name="Fiebig A."/>
        </authorList>
    </citation>
    <scope>NUCLEOTIDE SEQUENCE [LARGE SCALE GENOMIC DNA]</scope>
</reference>
<protein>
    <submittedName>
        <fullName evidence="1">Uncharacterized protein</fullName>
    </submittedName>
</protein>
<keyword evidence="2" id="KW-1185">Reference proteome</keyword>
<evidence type="ECO:0000313" key="2">
    <source>
        <dbReference type="Proteomes" id="UP001732700"/>
    </source>
</evidence>
<evidence type="ECO:0000313" key="1">
    <source>
        <dbReference type="EnsemblPlants" id="AVESA.00010b.r2.1AG0049400.1.CDS"/>
    </source>
</evidence>
<name>A0ACD5TGG5_AVESA</name>
<reference evidence="1" key="2">
    <citation type="submission" date="2025-09" db="UniProtKB">
        <authorList>
            <consortium name="EnsemblPlants"/>
        </authorList>
    </citation>
    <scope>IDENTIFICATION</scope>
</reference>
<dbReference type="Proteomes" id="UP001732700">
    <property type="component" value="Chromosome 1A"/>
</dbReference>
<accession>A0ACD5TGG5</accession>
<sequence>MARTKHPVARMLRLDPKEAPPRFECSRPWRPPPPLRVVPPQQGEEKSKNKKKKKRAYRFRPGTVALREIRKYQRSTGLLLPFAPFVRLVKEITGSLSKTVNRWTPEALVPLQAAAEYNLVDMFERANLCAIHAKRVTLMPADIQLARRIGGKKH</sequence>
<dbReference type="EnsemblPlants" id="AVESA.00010b.r2.1AG0049400.1">
    <property type="protein sequence ID" value="AVESA.00010b.r2.1AG0049400.1.CDS"/>
    <property type="gene ID" value="AVESA.00010b.r2.1AG0049400"/>
</dbReference>
<proteinExistence type="predicted"/>